<dbReference type="AlphaFoldDB" id="A0A5B7GHX8"/>
<evidence type="ECO:0000313" key="3">
    <source>
        <dbReference type="Proteomes" id="UP000324222"/>
    </source>
</evidence>
<proteinExistence type="predicted"/>
<dbReference type="Proteomes" id="UP000324222">
    <property type="component" value="Unassembled WGS sequence"/>
</dbReference>
<name>A0A5B7GHX8_PORTR</name>
<organism evidence="2 3">
    <name type="scientific">Portunus trituberculatus</name>
    <name type="common">Swimming crab</name>
    <name type="synonym">Neptunus trituberculatus</name>
    <dbReference type="NCBI Taxonomy" id="210409"/>
    <lineage>
        <taxon>Eukaryota</taxon>
        <taxon>Metazoa</taxon>
        <taxon>Ecdysozoa</taxon>
        <taxon>Arthropoda</taxon>
        <taxon>Crustacea</taxon>
        <taxon>Multicrustacea</taxon>
        <taxon>Malacostraca</taxon>
        <taxon>Eumalacostraca</taxon>
        <taxon>Eucarida</taxon>
        <taxon>Decapoda</taxon>
        <taxon>Pleocyemata</taxon>
        <taxon>Brachyura</taxon>
        <taxon>Eubrachyura</taxon>
        <taxon>Portunoidea</taxon>
        <taxon>Portunidae</taxon>
        <taxon>Portuninae</taxon>
        <taxon>Portunus</taxon>
    </lineage>
</organism>
<keyword evidence="3" id="KW-1185">Reference proteome</keyword>
<protein>
    <submittedName>
        <fullName evidence="2">Uncharacterized protein</fullName>
    </submittedName>
</protein>
<comment type="caution">
    <text evidence="2">The sequence shown here is derived from an EMBL/GenBank/DDBJ whole genome shotgun (WGS) entry which is preliminary data.</text>
</comment>
<evidence type="ECO:0000256" key="1">
    <source>
        <dbReference type="SAM" id="MobiDB-lite"/>
    </source>
</evidence>
<sequence>MAKAGNAVLARVERNTVRRWTRHWCCSVAAAKVSSAAPSSLLVVVLLHASATRCLALTVRTRAHNIHNSPTTCTEHSWLSWEALYASCKQTVTRSVRVRRRQHTGRLPAKQSVSGICASTTVRPRSPPPSASPPLPTSPGGCLLQRSRSRDNLSDNLCSNILFFIEI</sequence>
<gene>
    <name evidence="2" type="ORF">E2C01_050983</name>
</gene>
<dbReference type="EMBL" id="VSRR010014432">
    <property type="protein sequence ID" value="MPC57015.1"/>
    <property type="molecule type" value="Genomic_DNA"/>
</dbReference>
<feature type="compositionally biased region" description="Pro residues" evidence="1">
    <location>
        <begin position="125"/>
        <end position="137"/>
    </location>
</feature>
<reference evidence="2 3" key="1">
    <citation type="submission" date="2019-05" db="EMBL/GenBank/DDBJ databases">
        <title>Another draft genome of Portunus trituberculatus and its Hox gene families provides insights of decapod evolution.</title>
        <authorList>
            <person name="Jeong J.-H."/>
            <person name="Song I."/>
            <person name="Kim S."/>
            <person name="Choi T."/>
            <person name="Kim D."/>
            <person name="Ryu S."/>
            <person name="Kim W."/>
        </authorList>
    </citation>
    <scope>NUCLEOTIDE SEQUENCE [LARGE SCALE GENOMIC DNA]</scope>
    <source>
        <tissue evidence="2">Muscle</tissue>
    </source>
</reference>
<feature type="region of interest" description="Disordered" evidence="1">
    <location>
        <begin position="118"/>
        <end position="143"/>
    </location>
</feature>
<evidence type="ECO:0000313" key="2">
    <source>
        <dbReference type="EMBL" id="MPC57015.1"/>
    </source>
</evidence>
<accession>A0A5B7GHX8</accession>